<reference evidence="3" key="1">
    <citation type="journal article" date="2014" name="Front. Microbiol.">
        <title>High frequency of phylogenetically diverse reductive dehalogenase-homologous genes in deep subseafloor sedimentary metagenomes.</title>
        <authorList>
            <person name="Kawai M."/>
            <person name="Futagami T."/>
            <person name="Toyoda A."/>
            <person name="Takaki Y."/>
            <person name="Nishi S."/>
            <person name="Hori S."/>
            <person name="Arai W."/>
            <person name="Tsubouchi T."/>
            <person name="Morono Y."/>
            <person name="Uchiyama I."/>
            <person name="Ito T."/>
            <person name="Fujiyama A."/>
            <person name="Inagaki F."/>
            <person name="Takami H."/>
        </authorList>
    </citation>
    <scope>NUCLEOTIDE SEQUENCE</scope>
    <source>
        <strain evidence="3">Expedition CK06-06</strain>
    </source>
</reference>
<dbReference type="Gene3D" id="1.20.58.1480">
    <property type="match status" value="1"/>
</dbReference>
<gene>
    <name evidence="3" type="ORF">S03H2_51573</name>
</gene>
<dbReference type="GO" id="GO:0005524">
    <property type="term" value="F:ATP binding"/>
    <property type="evidence" value="ECO:0007669"/>
    <property type="project" value="InterPro"/>
</dbReference>
<dbReference type="SMART" id="SM00464">
    <property type="entry name" value="LON"/>
    <property type="match status" value="1"/>
</dbReference>
<dbReference type="GO" id="GO:0004176">
    <property type="term" value="F:ATP-dependent peptidase activity"/>
    <property type="evidence" value="ECO:0007669"/>
    <property type="project" value="InterPro"/>
</dbReference>
<proteinExistence type="predicted"/>
<dbReference type="GO" id="GO:0004252">
    <property type="term" value="F:serine-type endopeptidase activity"/>
    <property type="evidence" value="ECO:0007669"/>
    <property type="project" value="InterPro"/>
</dbReference>
<feature type="non-terminal residue" evidence="3">
    <location>
        <position position="260"/>
    </location>
</feature>
<dbReference type="AlphaFoldDB" id="X1HXQ7"/>
<dbReference type="PROSITE" id="PS51787">
    <property type="entry name" value="LON_N"/>
    <property type="match status" value="1"/>
</dbReference>
<comment type="caution">
    <text evidence="3">The sequence shown here is derived from an EMBL/GenBank/DDBJ whole genome shotgun (WGS) entry which is preliminary data.</text>
</comment>
<dbReference type="InterPro" id="IPR003111">
    <property type="entry name" value="Lon_prtase_N"/>
</dbReference>
<dbReference type="GO" id="GO:0030163">
    <property type="term" value="P:protein catabolic process"/>
    <property type="evidence" value="ECO:0007669"/>
    <property type="project" value="InterPro"/>
</dbReference>
<sequence>EFLIIVFSLNRVLFLFYIKNEHSEKMGRYLKNFLFPDGNWLVEVAAEESAELEQLLRNENDQLQESNHEFKLPDVIGILPIRNAVAYPGTVMPLAIGRERSKRLLADTRPNKSVIGLVTQHNPETDRPDFDDIYSAGTTATVLKVIKMPQGSIHIVVHGIARFKITERLTAEPYLKARVQLLNVKAKITKKVRALIVNVRQAANRLITLSPNVPEEASVLLENIENPSALADFLAANLNLDTAEKQKLLEELDATKRLEK</sequence>
<feature type="coiled-coil region" evidence="1">
    <location>
        <begin position="42"/>
        <end position="69"/>
    </location>
</feature>
<keyword evidence="1" id="KW-0175">Coiled coil</keyword>
<organism evidence="3">
    <name type="scientific">marine sediment metagenome</name>
    <dbReference type="NCBI Taxonomy" id="412755"/>
    <lineage>
        <taxon>unclassified sequences</taxon>
        <taxon>metagenomes</taxon>
        <taxon>ecological metagenomes</taxon>
    </lineage>
</organism>
<dbReference type="InterPro" id="IPR046336">
    <property type="entry name" value="Lon_prtase_N_sf"/>
</dbReference>
<dbReference type="PANTHER" id="PTHR10046">
    <property type="entry name" value="ATP DEPENDENT LON PROTEASE FAMILY MEMBER"/>
    <property type="match status" value="1"/>
</dbReference>
<feature type="non-terminal residue" evidence="3">
    <location>
        <position position="1"/>
    </location>
</feature>
<dbReference type="InterPro" id="IPR027065">
    <property type="entry name" value="Lon_Prtase"/>
</dbReference>
<evidence type="ECO:0000259" key="2">
    <source>
        <dbReference type="PROSITE" id="PS51787"/>
    </source>
</evidence>
<dbReference type="SUPFAM" id="SSF88697">
    <property type="entry name" value="PUA domain-like"/>
    <property type="match status" value="1"/>
</dbReference>
<protein>
    <recommendedName>
        <fullName evidence="2">Lon N-terminal domain-containing protein</fullName>
    </recommendedName>
</protein>
<dbReference type="EMBL" id="BARU01032727">
    <property type="protein sequence ID" value="GAH74257.1"/>
    <property type="molecule type" value="Genomic_DNA"/>
</dbReference>
<dbReference type="Pfam" id="PF02190">
    <property type="entry name" value="LON_substr_bdg"/>
    <property type="match status" value="1"/>
</dbReference>
<dbReference type="Gene3D" id="2.30.130.40">
    <property type="entry name" value="LON domain-like"/>
    <property type="match status" value="1"/>
</dbReference>
<accession>X1HXQ7</accession>
<evidence type="ECO:0000313" key="3">
    <source>
        <dbReference type="EMBL" id="GAH74257.1"/>
    </source>
</evidence>
<dbReference type="InterPro" id="IPR015947">
    <property type="entry name" value="PUA-like_sf"/>
</dbReference>
<feature type="domain" description="Lon N-terminal" evidence="2">
    <location>
        <begin position="76"/>
        <end position="260"/>
    </location>
</feature>
<evidence type="ECO:0000256" key="1">
    <source>
        <dbReference type="SAM" id="Coils"/>
    </source>
</evidence>
<name>X1HXQ7_9ZZZZ</name>